<evidence type="ECO:0000313" key="1">
    <source>
        <dbReference type="EMBL" id="SNY41850.1"/>
    </source>
</evidence>
<evidence type="ECO:0000313" key="2">
    <source>
        <dbReference type="Proteomes" id="UP000219573"/>
    </source>
</evidence>
<gene>
    <name evidence="1" type="ORF">SAMN06265827_1291</name>
</gene>
<keyword evidence="2" id="KW-1185">Reference proteome</keyword>
<accession>A0A285I1H0</accession>
<dbReference type="EMBL" id="OBDZ01000029">
    <property type="protein sequence ID" value="SNY41850.1"/>
    <property type="molecule type" value="Genomic_DNA"/>
</dbReference>
<dbReference type="RefSeq" id="WP_097019064.1">
    <property type="nucleotide sequence ID" value="NZ_OBDZ01000029.1"/>
</dbReference>
<sequence>MILRNEDRIKMYVDKFSEKGLDLNDIIDNNSKEVKGVKLEAEKGLNSNMSNIDILNMLKEQN</sequence>
<name>A0A285I1H0_9FIRM</name>
<reference evidence="2" key="1">
    <citation type="submission" date="2017-09" db="EMBL/GenBank/DDBJ databases">
        <authorList>
            <person name="Varghese N."/>
            <person name="Submissions S."/>
        </authorList>
    </citation>
    <scope>NUCLEOTIDE SEQUENCE [LARGE SCALE GENOMIC DNA]</scope>
    <source>
        <strain evidence="2">MSL47</strain>
    </source>
</reference>
<protein>
    <submittedName>
        <fullName evidence="1">Uncharacterized protein</fullName>
    </submittedName>
</protein>
<dbReference type="AlphaFoldDB" id="A0A285I1H0"/>
<proteinExistence type="predicted"/>
<organism evidence="1 2">
    <name type="scientific">Orenia metallireducens</name>
    <dbReference type="NCBI Taxonomy" id="1413210"/>
    <lineage>
        <taxon>Bacteria</taxon>
        <taxon>Bacillati</taxon>
        <taxon>Bacillota</taxon>
        <taxon>Clostridia</taxon>
        <taxon>Halanaerobiales</taxon>
        <taxon>Halobacteroidaceae</taxon>
        <taxon>Orenia</taxon>
    </lineage>
</organism>
<dbReference type="Proteomes" id="UP000219573">
    <property type="component" value="Unassembled WGS sequence"/>
</dbReference>